<keyword evidence="2" id="KW-1185">Reference proteome</keyword>
<accession>A0A1V8M3X4</accession>
<dbReference type="STRING" id="1420851.AU255_13995"/>
<dbReference type="Gene3D" id="3.30.565.60">
    <property type="match status" value="1"/>
</dbReference>
<sequence>MEEAVANAVFHKGYDKENPIEINVRHNCIEILSFPGPLPPVDQKMLQGKKLLPEIVAIAV</sequence>
<evidence type="ECO:0000313" key="2">
    <source>
        <dbReference type="Proteomes" id="UP000191980"/>
    </source>
</evidence>
<dbReference type="Proteomes" id="UP000191980">
    <property type="component" value="Unassembled WGS sequence"/>
</dbReference>
<evidence type="ECO:0000313" key="1">
    <source>
        <dbReference type="EMBL" id="OQK16208.1"/>
    </source>
</evidence>
<dbReference type="AlphaFoldDB" id="A0A1V8M3X4"/>
<evidence type="ECO:0008006" key="3">
    <source>
        <dbReference type="Google" id="ProtNLM"/>
    </source>
</evidence>
<dbReference type="EMBL" id="LPUF01000002">
    <property type="protein sequence ID" value="OQK16208.1"/>
    <property type="molecule type" value="Genomic_DNA"/>
</dbReference>
<dbReference type="OrthoDB" id="9807853at2"/>
<dbReference type="InterPro" id="IPR038475">
    <property type="entry name" value="RecG_C_sf"/>
</dbReference>
<name>A0A1V8M3X4_9GAMM</name>
<comment type="caution">
    <text evidence="1">The sequence shown here is derived from an EMBL/GenBank/DDBJ whole genome shotgun (WGS) entry which is preliminary data.</text>
</comment>
<organism evidence="1 2">
    <name type="scientific">Methyloprofundus sedimenti</name>
    <dbReference type="NCBI Taxonomy" id="1420851"/>
    <lineage>
        <taxon>Bacteria</taxon>
        <taxon>Pseudomonadati</taxon>
        <taxon>Pseudomonadota</taxon>
        <taxon>Gammaproteobacteria</taxon>
        <taxon>Methylococcales</taxon>
        <taxon>Methylococcaceae</taxon>
        <taxon>Methyloprofundus</taxon>
    </lineage>
</organism>
<protein>
    <recommendedName>
        <fullName evidence="3">ATP-dependent DNA helicase RecG C-terminal domain-containing protein</fullName>
    </recommendedName>
</protein>
<reference evidence="1 2" key="1">
    <citation type="submission" date="2015-12" db="EMBL/GenBank/DDBJ databases">
        <authorList>
            <person name="Shamseldin A."/>
            <person name="Moawad H."/>
            <person name="Abd El-Rahim W.M."/>
            <person name="Sadowsky M.J."/>
        </authorList>
    </citation>
    <scope>NUCLEOTIDE SEQUENCE [LARGE SCALE GENOMIC DNA]</scope>
    <source>
        <strain evidence="1 2">WF1</strain>
    </source>
</reference>
<gene>
    <name evidence="1" type="ORF">AU255_13995</name>
</gene>
<proteinExistence type="predicted"/>